<proteinExistence type="predicted"/>
<dbReference type="Pfam" id="PF14214">
    <property type="entry name" value="Helitron_like_N"/>
    <property type="match status" value="1"/>
</dbReference>
<gene>
    <name evidence="3" type="primary">LOC100901161</name>
</gene>
<dbReference type="GeneID" id="100901161"/>
<dbReference type="AlphaFoldDB" id="A0AAJ6QSG2"/>
<evidence type="ECO:0000259" key="1">
    <source>
        <dbReference type="Pfam" id="PF14214"/>
    </source>
</evidence>
<dbReference type="PANTHER" id="PTHR45786">
    <property type="entry name" value="DNA BINDING PROTEIN-LIKE"/>
    <property type="match status" value="1"/>
</dbReference>
<protein>
    <submittedName>
        <fullName evidence="3">Uncharacterized protein LOC100901161</fullName>
    </submittedName>
</protein>
<evidence type="ECO:0000313" key="3">
    <source>
        <dbReference type="RefSeq" id="XP_003742376.2"/>
    </source>
</evidence>
<evidence type="ECO:0000313" key="2">
    <source>
        <dbReference type="Proteomes" id="UP000694867"/>
    </source>
</evidence>
<feature type="domain" description="Helitron helicase-like" evidence="1">
    <location>
        <begin position="250"/>
        <end position="429"/>
    </location>
</feature>
<keyword evidence="2" id="KW-1185">Reference proteome</keyword>
<dbReference type="KEGG" id="goe:100901161"/>
<accession>A0AAJ6QSG2</accession>
<dbReference type="Proteomes" id="UP000694867">
    <property type="component" value="Unplaced"/>
</dbReference>
<dbReference type="PANTHER" id="PTHR45786:SF74">
    <property type="entry name" value="ATP-DEPENDENT DNA HELICASE"/>
    <property type="match status" value="1"/>
</dbReference>
<reference evidence="3" key="1">
    <citation type="submission" date="2025-08" db="UniProtKB">
        <authorList>
            <consortium name="RefSeq"/>
        </authorList>
    </citation>
    <scope>IDENTIFICATION</scope>
</reference>
<name>A0AAJ6QSG2_9ACAR</name>
<organism evidence="2 3">
    <name type="scientific">Galendromus occidentalis</name>
    <name type="common">western predatory mite</name>
    <dbReference type="NCBI Taxonomy" id="34638"/>
    <lineage>
        <taxon>Eukaryota</taxon>
        <taxon>Metazoa</taxon>
        <taxon>Ecdysozoa</taxon>
        <taxon>Arthropoda</taxon>
        <taxon>Chelicerata</taxon>
        <taxon>Arachnida</taxon>
        <taxon>Acari</taxon>
        <taxon>Parasitiformes</taxon>
        <taxon>Mesostigmata</taxon>
        <taxon>Gamasina</taxon>
        <taxon>Phytoseioidea</taxon>
        <taxon>Phytoseiidae</taxon>
        <taxon>Typhlodrominae</taxon>
        <taxon>Galendromus</taxon>
    </lineage>
</organism>
<sequence length="688" mass="78700">MALRLFENYPEELRLLFLPVQSDDMEFRNRHKNFHENIRNFNSALAPASVGARLAPPGGQGPFCYKIHDQIYHRIGALHPEPDNARRYGQVYILDTEQATDLRLQQNSQCDSNTMRTLSSLLMAVNPCARALKMMSEIEAAENQLALREQRPHPKLTMRFEKATSRGLESRPYDLPTANEVAVVYVTEHDDVLSQRSLAVHQRSGTLTHISILDERCDTLAYPLFFPTGQSAWHPNSMNSEHKKTTQKDFYSCLLSVRNDEFNPLLHGRKLLQRFVVDAYVKIEQNRLNYHRTHQRELRLDTYSGLSDHFHDDVPGPPGRRIVLPTSFIGSPRNMQQSYQDAMAIVAKHGKPDIFMTTTCNPNWAEIKENLYSGQSACDRPDLVSRVFQLKLAELYKDLFKEHIFGRVVAFASVIEFQKRGLPHCHMLLILASEFKPRTAGEVDTFCCAEVPDPQSEAPLHQAVKSFMVHRRCGFGSQAPCMKDGKCTKKFPKSLRDTTCIAADRYPELRRLNRYTISLGEDRYGDESIVPYNPYLLLKYSAHNNEEICGWISAVKYLYKYVHKGPDRANSVISNDSDVDEIKTHLNARYVCAPEAMHRIFGYEQQRKSHAIHRLAVHLPDEQTVSFTAGHEREALRRARTTLTTLTAFFKQNADSEAMSSPTESTLDSRRLLHGDFPEHFVFDANLG</sequence>
<dbReference type="RefSeq" id="XP_003742376.2">
    <property type="nucleotide sequence ID" value="XM_003742328.2"/>
</dbReference>
<dbReference type="InterPro" id="IPR025476">
    <property type="entry name" value="Helitron_helicase-like"/>
</dbReference>